<evidence type="ECO:0000313" key="14">
    <source>
        <dbReference type="EMBL" id="SIQ03941.1"/>
    </source>
</evidence>
<dbReference type="InterPro" id="IPR008991">
    <property type="entry name" value="Translation_prot_SH3-like_sf"/>
</dbReference>
<dbReference type="InterPro" id="IPR013185">
    <property type="entry name" value="Transl_elong_KOW-like"/>
</dbReference>
<dbReference type="SMART" id="SM01185">
    <property type="entry name" value="EFP"/>
    <property type="match status" value="1"/>
</dbReference>
<dbReference type="InterPro" id="IPR013852">
    <property type="entry name" value="Transl_elong_P/YeiP_CS"/>
</dbReference>
<proteinExistence type="inferred from homology"/>
<feature type="domain" description="Elongation factor P C-terminal" evidence="11">
    <location>
        <begin position="129"/>
        <end position="184"/>
    </location>
</feature>
<dbReference type="Proteomes" id="UP000186385">
    <property type="component" value="Unassembled WGS sequence"/>
</dbReference>
<comment type="pathway">
    <text evidence="2 8">Protein biosynthesis; polypeptide chain elongation.</text>
</comment>
<dbReference type="Pfam" id="PF08207">
    <property type="entry name" value="EFP_N"/>
    <property type="match status" value="1"/>
</dbReference>
<evidence type="ECO:0000313" key="15">
    <source>
        <dbReference type="Proteomes" id="UP000186385"/>
    </source>
</evidence>
<dbReference type="NCBIfam" id="NF001810">
    <property type="entry name" value="PRK00529.1"/>
    <property type="match status" value="1"/>
</dbReference>
<dbReference type="PROSITE" id="PS01275">
    <property type="entry name" value="EFP"/>
    <property type="match status" value="1"/>
</dbReference>
<evidence type="ECO:0000256" key="6">
    <source>
        <dbReference type="ARBA" id="ARBA00022917"/>
    </source>
</evidence>
<accession>A0A1N6PHW2</accession>
<dbReference type="SUPFAM" id="SSF50104">
    <property type="entry name" value="Translation proteins SH3-like domain"/>
    <property type="match status" value="1"/>
</dbReference>
<dbReference type="OrthoDB" id="9801844at2"/>
<dbReference type="FunFam" id="2.40.50.140:FF:000004">
    <property type="entry name" value="Elongation factor P"/>
    <property type="match status" value="1"/>
</dbReference>
<evidence type="ECO:0000256" key="9">
    <source>
        <dbReference type="NCBIfam" id="TIGR00038"/>
    </source>
</evidence>
<dbReference type="GO" id="GO:0043043">
    <property type="term" value="P:peptide biosynthetic process"/>
    <property type="evidence" value="ECO:0007669"/>
    <property type="project" value="InterPro"/>
</dbReference>
<comment type="subcellular location">
    <subcellularLocation>
        <location evidence="1 8">Cytoplasm</location>
    </subcellularLocation>
</comment>
<comment type="similarity">
    <text evidence="3 8 10">Belongs to the elongation factor P family.</text>
</comment>
<evidence type="ECO:0000256" key="8">
    <source>
        <dbReference type="HAMAP-Rule" id="MF_00141"/>
    </source>
</evidence>
<name>A0A1N6PHW2_9BACI</name>
<evidence type="ECO:0000256" key="5">
    <source>
        <dbReference type="ARBA" id="ARBA00022768"/>
    </source>
</evidence>
<reference evidence="14 15" key="1">
    <citation type="submission" date="2017-01" db="EMBL/GenBank/DDBJ databases">
        <authorList>
            <person name="Mah S.A."/>
            <person name="Swanson W.J."/>
            <person name="Moy G.W."/>
            <person name="Vacquier V.D."/>
        </authorList>
    </citation>
    <scope>NUCLEOTIDE SEQUENCE [LARGE SCALE GENOMIC DNA]</scope>
    <source>
        <strain evidence="14 15">NIO-1016</strain>
    </source>
</reference>
<dbReference type="CDD" id="cd05794">
    <property type="entry name" value="S1_EF-P_repeat_2"/>
    <property type="match status" value="1"/>
</dbReference>
<dbReference type="CDD" id="cd04470">
    <property type="entry name" value="S1_EF-P_repeat_1"/>
    <property type="match status" value="1"/>
</dbReference>
<protein>
    <recommendedName>
        <fullName evidence="8 9">Elongation factor P</fullName>
        <shortName evidence="8">EF-P</shortName>
    </recommendedName>
</protein>
<dbReference type="EMBL" id="MWSK01000001">
    <property type="protein sequence ID" value="OXS80375.1"/>
    <property type="molecule type" value="Genomic_DNA"/>
</dbReference>
<keyword evidence="5 8" id="KW-0251">Elongation factor</keyword>
<reference evidence="16" key="2">
    <citation type="submission" date="2017-03" db="EMBL/GenBank/DDBJ databases">
        <title>Bacillus sp. V-88(T) DSM27956, whole genome shotgun sequencing project.</title>
        <authorList>
            <person name="Dastager S.G."/>
            <person name="Neurgaonkar P.S."/>
            <person name="Dharne M.S."/>
        </authorList>
    </citation>
    <scope>NUCLEOTIDE SEQUENCE [LARGE SCALE GENOMIC DNA]</scope>
    <source>
        <strain evidence="16">DSM 25145</strain>
    </source>
</reference>
<dbReference type="NCBIfam" id="TIGR00038">
    <property type="entry name" value="efp"/>
    <property type="match status" value="1"/>
</dbReference>
<dbReference type="Pfam" id="PF09285">
    <property type="entry name" value="Elong-fact-P_C"/>
    <property type="match status" value="1"/>
</dbReference>
<organism evidence="14 15">
    <name type="scientific">Domibacillus enclensis</name>
    <dbReference type="NCBI Taxonomy" id="1017273"/>
    <lineage>
        <taxon>Bacteria</taxon>
        <taxon>Bacillati</taxon>
        <taxon>Bacillota</taxon>
        <taxon>Bacilli</taxon>
        <taxon>Bacillales</taxon>
        <taxon>Bacillaceae</taxon>
        <taxon>Domibacillus</taxon>
    </lineage>
</organism>
<dbReference type="UniPathway" id="UPA00345"/>
<dbReference type="HAMAP" id="MF_00141">
    <property type="entry name" value="EF_P"/>
    <property type="match status" value="1"/>
</dbReference>
<evidence type="ECO:0000313" key="13">
    <source>
        <dbReference type="EMBL" id="OXS80375.1"/>
    </source>
</evidence>
<evidence type="ECO:0000313" key="16">
    <source>
        <dbReference type="Proteomes" id="UP000215545"/>
    </source>
</evidence>
<dbReference type="PIRSF" id="PIRSF005901">
    <property type="entry name" value="EF-P"/>
    <property type="match status" value="1"/>
</dbReference>
<sequence>MISVNDFRTGLTIEVDNGIWRVVDFQHVKPGKGAAFVRSKLRNLRTGAIQEKTFRAGEKVGKAQIDNRRMQYLYANGDQHVFMDTESYDQIELPDSQIEYELKFLKENMAVSIMMFGSETLGVELPNTVELKVTETEPGIKGDTASGGTKPAIVETGLSVNVPFFVNEGDVLIVNTTDGSYVSRA</sequence>
<dbReference type="InterPro" id="IPR014722">
    <property type="entry name" value="Rib_uL2_dom2"/>
</dbReference>
<dbReference type="Proteomes" id="UP000215545">
    <property type="component" value="Unassembled WGS sequence"/>
</dbReference>
<dbReference type="InterPro" id="IPR011768">
    <property type="entry name" value="Transl_elongation_fac_P"/>
</dbReference>
<feature type="domain" description="Translation elongation factor P/YeiP central" evidence="12">
    <location>
        <begin position="67"/>
        <end position="121"/>
    </location>
</feature>
<gene>
    <name evidence="8" type="primary">efp</name>
    <name evidence="13" type="ORF">B1B05_02535</name>
    <name evidence="14" type="ORF">SAMN05443094_101528</name>
</gene>
<comment type="function">
    <text evidence="7 8">Involved in peptide bond synthesis. Stimulates efficient translation and peptide-bond synthesis on native or reconstituted 70S ribosomes in vitro. Probably functions indirectly by altering the affinity of the ribosome for aminoacyl-tRNA, thus increasing their reactivity as acceptors for peptidyl transferase.</text>
</comment>
<evidence type="ECO:0000256" key="1">
    <source>
        <dbReference type="ARBA" id="ARBA00004496"/>
    </source>
</evidence>
<dbReference type="GO" id="GO:0005829">
    <property type="term" value="C:cytosol"/>
    <property type="evidence" value="ECO:0007669"/>
    <property type="project" value="UniProtKB-ARBA"/>
</dbReference>
<reference evidence="13" key="3">
    <citation type="submission" date="2017-03" db="EMBL/GenBank/DDBJ databases">
        <authorList>
            <person name="Dastager S.G."/>
            <person name="Neurgaonkar P.S."/>
            <person name="Dharne M.S."/>
        </authorList>
    </citation>
    <scope>NUCLEOTIDE SEQUENCE</scope>
    <source>
        <strain evidence="13">DSM 25145</strain>
    </source>
</reference>
<keyword evidence="16" id="KW-1185">Reference proteome</keyword>
<dbReference type="InterPro" id="IPR001059">
    <property type="entry name" value="Transl_elong_P/YeiP_cen"/>
</dbReference>
<dbReference type="PANTHER" id="PTHR30053:SF12">
    <property type="entry name" value="ELONGATION FACTOR P (EF-P) FAMILY PROTEIN"/>
    <property type="match status" value="1"/>
</dbReference>
<evidence type="ECO:0000256" key="3">
    <source>
        <dbReference type="ARBA" id="ARBA00009479"/>
    </source>
</evidence>
<dbReference type="STRING" id="1017273.SAMN05443094_101528"/>
<evidence type="ECO:0000256" key="4">
    <source>
        <dbReference type="ARBA" id="ARBA00022490"/>
    </source>
</evidence>
<evidence type="ECO:0000256" key="2">
    <source>
        <dbReference type="ARBA" id="ARBA00004815"/>
    </source>
</evidence>
<dbReference type="Gene3D" id="2.30.30.30">
    <property type="match status" value="1"/>
</dbReference>
<evidence type="ECO:0000259" key="11">
    <source>
        <dbReference type="SMART" id="SM00841"/>
    </source>
</evidence>
<dbReference type="FunFam" id="2.30.30.30:FF:000010">
    <property type="entry name" value="Elongation factor P"/>
    <property type="match status" value="1"/>
</dbReference>
<dbReference type="InterPro" id="IPR015365">
    <property type="entry name" value="Elong-fact-P_C"/>
</dbReference>
<evidence type="ECO:0000256" key="7">
    <source>
        <dbReference type="ARBA" id="ARBA00025469"/>
    </source>
</evidence>
<keyword evidence="6 8" id="KW-0648">Protein biosynthesis</keyword>
<dbReference type="GO" id="GO:0003746">
    <property type="term" value="F:translation elongation factor activity"/>
    <property type="evidence" value="ECO:0007669"/>
    <property type="project" value="UniProtKB-UniRule"/>
</dbReference>
<dbReference type="Pfam" id="PF01132">
    <property type="entry name" value="EFP"/>
    <property type="match status" value="1"/>
</dbReference>
<dbReference type="PANTHER" id="PTHR30053">
    <property type="entry name" value="ELONGATION FACTOR P"/>
    <property type="match status" value="1"/>
</dbReference>
<keyword evidence="4 8" id="KW-0963">Cytoplasm</keyword>
<dbReference type="SMART" id="SM00841">
    <property type="entry name" value="Elong-fact-P_C"/>
    <property type="match status" value="1"/>
</dbReference>
<dbReference type="InterPro" id="IPR012340">
    <property type="entry name" value="NA-bd_OB-fold"/>
</dbReference>
<dbReference type="RefSeq" id="WP_045850949.1">
    <property type="nucleotide sequence ID" value="NZ_FTLX01000001.1"/>
</dbReference>
<dbReference type="Gene3D" id="2.40.50.140">
    <property type="entry name" value="Nucleic acid-binding proteins"/>
    <property type="match status" value="2"/>
</dbReference>
<dbReference type="SUPFAM" id="SSF50249">
    <property type="entry name" value="Nucleic acid-binding proteins"/>
    <property type="match status" value="2"/>
</dbReference>
<dbReference type="FunFam" id="2.40.50.140:FF:000009">
    <property type="entry name" value="Elongation factor P"/>
    <property type="match status" value="1"/>
</dbReference>
<evidence type="ECO:0000259" key="12">
    <source>
        <dbReference type="SMART" id="SM01185"/>
    </source>
</evidence>
<dbReference type="EMBL" id="FTLX01000001">
    <property type="protein sequence ID" value="SIQ03941.1"/>
    <property type="molecule type" value="Genomic_DNA"/>
</dbReference>
<dbReference type="AlphaFoldDB" id="A0A1N6PHW2"/>
<evidence type="ECO:0000256" key="10">
    <source>
        <dbReference type="RuleBase" id="RU004389"/>
    </source>
</evidence>
<dbReference type="InterPro" id="IPR020599">
    <property type="entry name" value="Transl_elong_fac_P/YeiP"/>
</dbReference>